<gene>
    <name evidence="3" type="ORF">GCM10007907_39400</name>
</gene>
<name>A0ABQ5YJF2_9NEIS</name>
<dbReference type="EMBL" id="BSOG01000007">
    <property type="protein sequence ID" value="GLR15150.1"/>
    <property type="molecule type" value="Genomic_DNA"/>
</dbReference>
<evidence type="ECO:0000256" key="1">
    <source>
        <dbReference type="SAM" id="MobiDB-lite"/>
    </source>
</evidence>
<dbReference type="SMART" id="SM00327">
    <property type="entry name" value="VWA"/>
    <property type="match status" value="1"/>
</dbReference>
<dbReference type="PANTHER" id="PTHR10579">
    <property type="entry name" value="CALCIUM-ACTIVATED CHLORIDE CHANNEL REGULATOR"/>
    <property type="match status" value="1"/>
</dbReference>
<dbReference type="InterPro" id="IPR021908">
    <property type="entry name" value="YfbK_C"/>
</dbReference>
<feature type="compositionally biased region" description="Low complexity" evidence="1">
    <location>
        <begin position="70"/>
        <end position="80"/>
    </location>
</feature>
<proteinExistence type="predicted"/>
<dbReference type="Pfam" id="PF00092">
    <property type="entry name" value="VWA"/>
    <property type="match status" value="1"/>
</dbReference>
<evidence type="ECO:0000313" key="4">
    <source>
        <dbReference type="Proteomes" id="UP001156706"/>
    </source>
</evidence>
<dbReference type="InterPro" id="IPR002035">
    <property type="entry name" value="VWF_A"/>
</dbReference>
<sequence>MAPFKHHSTHAENAMTPKHLTALLASIWLAACSTHQPEITTTAEGSKAEKADNALQIAETVAPLPPQQPLPAAEAPAAPAVSPLTSADSVRATGLAKPQVSLSKRMPMGGNSLASPAVRQYVPAAPENRERYQALQRNGITLAAESPVSTFSIDVDTGSYSNVRRLLNGGQLPPRDAVRVEELVNYFPYDYPLPQGKAPFAVSTELAPTPWNPNSLLLRVGIQAADPAKQALPPANLVFLVDVSGSMNSADKLPLLREALKLFTRQLRPQDHVSLVTYASGTRVVLPPTSGARRGEIMAAIDSLEAGGSTAGAAGIQLAYQMAEQGFVKGGINRILLATDGDFNVGITRFETLKNLVEEKRRSGVSLSSLGFGTGNYNEQLMEQIADAGDGAYSYIDTLNEAQKVLVDEFTSTLATVASDVKIQMEFNPQNVQEYRLIGFENRALKREDFNNDKVDAGEIGAGHRVTALYEITLAGKRGAVEPLRYGINKPLLTGKDQELGYLRLRYKAAHGEDSQLLAFPVRRDAISQRPSEDLRFAAAVAAFGQRLAEGGKHLGRFDFGQIKALAAGAQGEDRYGYRGEFLRLISLAETLVGQDAKVQPQIAE</sequence>
<dbReference type="CDD" id="cd01465">
    <property type="entry name" value="vWA_subgroup"/>
    <property type="match status" value="1"/>
</dbReference>
<dbReference type="InterPro" id="IPR036465">
    <property type="entry name" value="vWFA_dom_sf"/>
</dbReference>
<organism evidence="3 4">
    <name type="scientific">Chitinimonas prasina</name>
    <dbReference type="NCBI Taxonomy" id="1434937"/>
    <lineage>
        <taxon>Bacteria</taxon>
        <taxon>Pseudomonadati</taxon>
        <taxon>Pseudomonadota</taxon>
        <taxon>Betaproteobacteria</taxon>
        <taxon>Neisseriales</taxon>
        <taxon>Chitinibacteraceae</taxon>
        <taxon>Chitinimonas</taxon>
    </lineage>
</organism>
<dbReference type="Gene3D" id="3.40.50.410">
    <property type="entry name" value="von Willebrand factor, type A domain"/>
    <property type="match status" value="1"/>
</dbReference>
<accession>A0ABQ5YJF2</accession>
<dbReference type="Pfam" id="PF12450">
    <property type="entry name" value="vWF_A"/>
    <property type="match status" value="1"/>
</dbReference>
<dbReference type="PANTHER" id="PTHR10579:SF43">
    <property type="entry name" value="ZINC FINGER (C3HC4-TYPE RING FINGER) FAMILY PROTEIN"/>
    <property type="match status" value="1"/>
</dbReference>
<protein>
    <recommendedName>
        <fullName evidence="2">VWFA domain-containing protein</fullName>
    </recommendedName>
</protein>
<dbReference type="InterPro" id="IPR051266">
    <property type="entry name" value="CLCR"/>
</dbReference>
<comment type="caution">
    <text evidence="3">The sequence shown here is derived from an EMBL/GenBank/DDBJ whole genome shotgun (WGS) entry which is preliminary data.</text>
</comment>
<feature type="region of interest" description="Disordered" evidence="1">
    <location>
        <begin position="64"/>
        <end position="114"/>
    </location>
</feature>
<evidence type="ECO:0000259" key="2">
    <source>
        <dbReference type="PROSITE" id="PS50234"/>
    </source>
</evidence>
<feature type="domain" description="VWFA" evidence="2">
    <location>
        <begin position="236"/>
        <end position="414"/>
    </location>
</feature>
<dbReference type="PROSITE" id="PS50234">
    <property type="entry name" value="VWFA"/>
    <property type="match status" value="1"/>
</dbReference>
<keyword evidence="4" id="KW-1185">Reference proteome</keyword>
<dbReference type="Pfam" id="PF12034">
    <property type="entry name" value="YfbK_C"/>
    <property type="match status" value="1"/>
</dbReference>
<dbReference type="InterPro" id="IPR022156">
    <property type="entry name" value="Uncharacterised_YfbK_N"/>
</dbReference>
<reference evidence="4" key="1">
    <citation type="journal article" date="2019" name="Int. J. Syst. Evol. Microbiol.">
        <title>The Global Catalogue of Microorganisms (GCM) 10K type strain sequencing project: providing services to taxonomists for standard genome sequencing and annotation.</title>
        <authorList>
            <consortium name="The Broad Institute Genomics Platform"/>
            <consortium name="The Broad Institute Genome Sequencing Center for Infectious Disease"/>
            <person name="Wu L."/>
            <person name="Ma J."/>
        </authorList>
    </citation>
    <scope>NUCLEOTIDE SEQUENCE [LARGE SCALE GENOMIC DNA]</scope>
    <source>
        <strain evidence="4">NBRC 110044</strain>
    </source>
</reference>
<dbReference type="PROSITE" id="PS51257">
    <property type="entry name" value="PROKAR_LIPOPROTEIN"/>
    <property type="match status" value="1"/>
</dbReference>
<evidence type="ECO:0000313" key="3">
    <source>
        <dbReference type="EMBL" id="GLR15150.1"/>
    </source>
</evidence>
<dbReference type="SUPFAM" id="SSF53300">
    <property type="entry name" value="vWA-like"/>
    <property type="match status" value="1"/>
</dbReference>
<dbReference type="Proteomes" id="UP001156706">
    <property type="component" value="Unassembled WGS sequence"/>
</dbReference>